<dbReference type="InterPro" id="IPR036433">
    <property type="entry name" value="EF1B_G_C_sf"/>
</dbReference>
<dbReference type="OrthoDB" id="249703at2759"/>
<protein>
    <recommendedName>
        <fullName evidence="2">EF-1-gamma C-terminal domain-containing protein</fullName>
    </recommendedName>
</protein>
<keyword evidence="1" id="KW-0648">Protein biosynthesis</keyword>
<comment type="caution">
    <text evidence="3">The sequence shown here is derived from an EMBL/GenBank/DDBJ whole genome shotgun (WGS) entry which is preliminary data.</text>
</comment>
<dbReference type="AlphaFoldDB" id="A0A8K0K8Q8"/>
<dbReference type="PANTHER" id="PTHR43986">
    <property type="entry name" value="ELONGATION FACTOR 1-GAMMA"/>
    <property type="match status" value="1"/>
</dbReference>
<keyword evidence="4" id="KW-1185">Reference proteome</keyword>
<evidence type="ECO:0000313" key="4">
    <source>
        <dbReference type="Proteomes" id="UP000792457"/>
    </source>
</evidence>
<sequence length="95" mass="11114">MDWFYQRLGKLAKNAFASMCVFGQDNNNNISGVWVWRGHDLAFKLSPDWSVDYDSYAWTKLDANSEETKKLVQQYFSWTGEDKSGKKFNQGKIFK</sequence>
<reference evidence="3" key="2">
    <citation type="submission" date="2017-10" db="EMBL/GenBank/DDBJ databases">
        <title>Ladona fulva Genome sequencing and assembly.</title>
        <authorList>
            <person name="Murali S."/>
            <person name="Richards S."/>
            <person name="Bandaranaike D."/>
            <person name="Bellair M."/>
            <person name="Blankenburg K."/>
            <person name="Chao H."/>
            <person name="Dinh H."/>
            <person name="Doddapaneni H."/>
            <person name="Dugan-Rocha S."/>
            <person name="Elkadiri S."/>
            <person name="Gnanaolivu R."/>
            <person name="Hernandez B."/>
            <person name="Skinner E."/>
            <person name="Javaid M."/>
            <person name="Lee S."/>
            <person name="Li M."/>
            <person name="Ming W."/>
            <person name="Munidasa M."/>
            <person name="Muniz J."/>
            <person name="Nguyen L."/>
            <person name="Hughes D."/>
            <person name="Osuji N."/>
            <person name="Pu L.-L."/>
            <person name="Puazo M."/>
            <person name="Qu C."/>
            <person name="Quiroz J."/>
            <person name="Raj R."/>
            <person name="Weissenberger G."/>
            <person name="Xin Y."/>
            <person name="Zou X."/>
            <person name="Han Y."/>
            <person name="Worley K."/>
            <person name="Muzny D."/>
            <person name="Gibbs R."/>
        </authorList>
    </citation>
    <scope>NUCLEOTIDE SEQUENCE</scope>
    <source>
        <strain evidence="3">Sampled in the wild</strain>
    </source>
</reference>
<feature type="domain" description="EF-1-gamma C-terminal" evidence="2">
    <location>
        <begin position="1"/>
        <end position="95"/>
    </location>
</feature>
<accession>A0A8K0K8Q8</accession>
<dbReference type="GO" id="GO:0003746">
    <property type="term" value="F:translation elongation factor activity"/>
    <property type="evidence" value="ECO:0007669"/>
    <property type="project" value="UniProtKB-UniRule"/>
</dbReference>
<dbReference type="Proteomes" id="UP000792457">
    <property type="component" value="Unassembled WGS sequence"/>
</dbReference>
<dbReference type="GO" id="GO:0005634">
    <property type="term" value="C:nucleus"/>
    <property type="evidence" value="ECO:0007669"/>
    <property type="project" value="TreeGrafter"/>
</dbReference>
<dbReference type="PANTHER" id="PTHR43986:SF1">
    <property type="entry name" value="ELONGATION FACTOR 1-GAMMA"/>
    <property type="match status" value="1"/>
</dbReference>
<dbReference type="PROSITE" id="PS50040">
    <property type="entry name" value="EF1G_C"/>
    <property type="match status" value="1"/>
</dbReference>
<dbReference type="Gene3D" id="3.30.70.1010">
    <property type="entry name" value="Translation elongation factor EF1B, gamma chain, conserved domain"/>
    <property type="match status" value="1"/>
</dbReference>
<dbReference type="InterPro" id="IPR050802">
    <property type="entry name" value="EF-GSTs"/>
</dbReference>
<organism evidence="3 4">
    <name type="scientific">Ladona fulva</name>
    <name type="common">Scarce chaser dragonfly</name>
    <name type="synonym">Libellula fulva</name>
    <dbReference type="NCBI Taxonomy" id="123851"/>
    <lineage>
        <taxon>Eukaryota</taxon>
        <taxon>Metazoa</taxon>
        <taxon>Ecdysozoa</taxon>
        <taxon>Arthropoda</taxon>
        <taxon>Hexapoda</taxon>
        <taxon>Insecta</taxon>
        <taxon>Pterygota</taxon>
        <taxon>Palaeoptera</taxon>
        <taxon>Odonata</taxon>
        <taxon>Epiprocta</taxon>
        <taxon>Anisoptera</taxon>
        <taxon>Libelluloidea</taxon>
        <taxon>Libellulidae</taxon>
        <taxon>Ladona</taxon>
    </lineage>
</organism>
<evidence type="ECO:0000313" key="3">
    <source>
        <dbReference type="EMBL" id="KAG8227953.1"/>
    </source>
</evidence>
<dbReference type="GO" id="GO:0005737">
    <property type="term" value="C:cytoplasm"/>
    <property type="evidence" value="ECO:0007669"/>
    <property type="project" value="TreeGrafter"/>
</dbReference>
<proteinExistence type="predicted"/>
<name>A0A8K0K8Q8_LADFU</name>
<evidence type="ECO:0000256" key="1">
    <source>
        <dbReference type="PROSITE-ProRule" id="PRU00519"/>
    </source>
</evidence>
<dbReference type="Pfam" id="PF00647">
    <property type="entry name" value="EF1G"/>
    <property type="match status" value="1"/>
</dbReference>
<gene>
    <name evidence="3" type="ORF">J437_LFUL008759</name>
</gene>
<dbReference type="InterPro" id="IPR001662">
    <property type="entry name" value="EF1B_G_C"/>
</dbReference>
<reference evidence="3" key="1">
    <citation type="submission" date="2013-04" db="EMBL/GenBank/DDBJ databases">
        <authorList>
            <person name="Qu J."/>
            <person name="Murali S.C."/>
            <person name="Bandaranaike D."/>
            <person name="Bellair M."/>
            <person name="Blankenburg K."/>
            <person name="Chao H."/>
            <person name="Dinh H."/>
            <person name="Doddapaneni H."/>
            <person name="Downs B."/>
            <person name="Dugan-Rocha S."/>
            <person name="Elkadiri S."/>
            <person name="Gnanaolivu R.D."/>
            <person name="Hernandez B."/>
            <person name="Javaid M."/>
            <person name="Jayaseelan J.C."/>
            <person name="Lee S."/>
            <person name="Li M."/>
            <person name="Ming W."/>
            <person name="Munidasa M."/>
            <person name="Muniz J."/>
            <person name="Nguyen L."/>
            <person name="Ongeri F."/>
            <person name="Osuji N."/>
            <person name="Pu L.-L."/>
            <person name="Puazo M."/>
            <person name="Qu C."/>
            <person name="Quiroz J."/>
            <person name="Raj R."/>
            <person name="Weissenberger G."/>
            <person name="Xin Y."/>
            <person name="Zou X."/>
            <person name="Han Y."/>
            <person name="Richards S."/>
            <person name="Worley K."/>
            <person name="Muzny D."/>
            <person name="Gibbs R."/>
        </authorList>
    </citation>
    <scope>NUCLEOTIDE SEQUENCE</scope>
    <source>
        <strain evidence="3">Sampled in the wild</strain>
    </source>
</reference>
<dbReference type="SUPFAM" id="SSF89942">
    <property type="entry name" value="eEF1-gamma domain"/>
    <property type="match status" value="1"/>
</dbReference>
<dbReference type="EMBL" id="KZ308351">
    <property type="protein sequence ID" value="KAG8227953.1"/>
    <property type="molecule type" value="Genomic_DNA"/>
</dbReference>
<evidence type="ECO:0000259" key="2">
    <source>
        <dbReference type="PROSITE" id="PS50040"/>
    </source>
</evidence>
<keyword evidence="1" id="KW-0251">Elongation factor</keyword>